<keyword evidence="1" id="KW-0812">Transmembrane</keyword>
<dbReference type="AlphaFoldDB" id="A0AAV9IEN9"/>
<protein>
    <recommendedName>
        <fullName evidence="4">Phosphatidate cytidylyltransferase</fullName>
    </recommendedName>
</protein>
<feature type="transmembrane region" description="Helical" evidence="1">
    <location>
        <begin position="259"/>
        <end position="280"/>
    </location>
</feature>
<name>A0AAV9IEN9_9RHOD</name>
<proteinExistence type="predicted"/>
<dbReference type="InterPro" id="IPR037997">
    <property type="entry name" value="Dgk1-like"/>
</dbReference>
<dbReference type="PANTHER" id="PTHR31303">
    <property type="entry name" value="CTP-DEPENDENT DIACYLGLYCEROL KINASE 1"/>
    <property type="match status" value="1"/>
</dbReference>
<sequence>MQALDKELSNETCFLSPLTFDREQGYRKVCLDKVANISLKNKGINLKSQRKVYTRRSCVDRQVIVRQFSSRINMTLSDSLISTVFTMPQSILSREIIFESKDLTIACLDLLGATVWILFWQWISSKEWIERTVSRKIVHMTCTPLFVLTWPLFTDLSGARWIACIVPLLMGIRLWVAGKGWSRDTISKIVSRKGSVEEALKGPLYYVIVTFLVTLFCWKDSPLGVVALMQLCLGDGFAEVVGRRWGKSLVWPFCKDKSVVGTLAFSVAGWVASYGALIYFKNMGIFFQGNELSTLSLVLVTFACSAVELVPFLDDNFSVPLVAILNTMTAFVSGSSALSTYTFVNQQLKSSRLSYCHSLQSTTRKSFRPLSMKAQPTEQKESPYKRLEENMQAKKNAEYRGPQGFTPYAETVNGRLAMIGFFTMIVAELLNPSHPSLLKQLEIIFPLDKLPFISNILG</sequence>
<accession>A0AAV9IEN9</accession>
<gene>
    <name evidence="2" type="ORF">GAYE_SCF17G3754</name>
</gene>
<keyword evidence="1" id="KW-0472">Membrane</keyword>
<evidence type="ECO:0000256" key="1">
    <source>
        <dbReference type="SAM" id="Phobius"/>
    </source>
</evidence>
<evidence type="ECO:0000313" key="2">
    <source>
        <dbReference type="EMBL" id="KAK4525845.1"/>
    </source>
</evidence>
<feature type="transmembrane region" description="Helical" evidence="1">
    <location>
        <begin position="158"/>
        <end position="178"/>
    </location>
</feature>
<comment type="caution">
    <text evidence="2">The sequence shown here is derived from an EMBL/GenBank/DDBJ whole genome shotgun (WGS) entry which is preliminary data.</text>
</comment>
<evidence type="ECO:0008006" key="4">
    <source>
        <dbReference type="Google" id="ProtNLM"/>
    </source>
</evidence>
<dbReference type="PANTHER" id="PTHR31303:SF1">
    <property type="entry name" value="CTP-DEPENDENT DIACYLGLYCEROL KINASE 1"/>
    <property type="match status" value="1"/>
</dbReference>
<feature type="transmembrane region" description="Helical" evidence="1">
    <location>
        <begin position="292"/>
        <end position="313"/>
    </location>
</feature>
<feature type="transmembrane region" description="Helical" evidence="1">
    <location>
        <begin position="199"/>
        <end position="218"/>
    </location>
</feature>
<dbReference type="SUPFAM" id="SSF103511">
    <property type="entry name" value="Chlorophyll a-b binding protein"/>
    <property type="match status" value="1"/>
</dbReference>
<keyword evidence="1" id="KW-1133">Transmembrane helix</keyword>
<dbReference type="GO" id="GO:0004143">
    <property type="term" value="F:ATP-dependent diacylglycerol kinase activity"/>
    <property type="evidence" value="ECO:0007669"/>
    <property type="project" value="InterPro"/>
</dbReference>
<evidence type="ECO:0000313" key="3">
    <source>
        <dbReference type="Proteomes" id="UP001300502"/>
    </source>
</evidence>
<dbReference type="GO" id="GO:0006654">
    <property type="term" value="P:phosphatidic acid biosynthetic process"/>
    <property type="evidence" value="ECO:0007669"/>
    <property type="project" value="TreeGrafter"/>
</dbReference>
<organism evidence="2 3">
    <name type="scientific">Galdieria yellowstonensis</name>
    <dbReference type="NCBI Taxonomy" id="3028027"/>
    <lineage>
        <taxon>Eukaryota</taxon>
        <taxon>Rhodophyta</taxon>
        <taxon>Bangiophyceae</taxon>
        <taxon>Galdieriales</taxon>
        <taxon>Galdieriaceae</taxon>
        <taxon>Galdieria</taxon>
    </lineage>
</organism>
<feature type="transmembrane region" description="Helical" evidence="1">
    <location>
        <begin position="103"/>
        <end position="123"/>
    </location>
</feature>
<dbReference type="GO" id="GO:0005789">
    <property type="term" value="C:endoplasmic reticulum membrane"/>
    <property type="evidence" value="ECO:0007669"/>
    <property type="project" value="TreeGrafter"/>
</dbReference>
<dbReference type="EMBL" id="JANCYU010000034">
    <property type="protein sequence ID" value="KAK4525845.1"/>
    <property type="molecule type" value="Genomic_DNA"/>
</dbReference>
<keyword evidence="3" id="KW-1185">Reference proteome</keyword>
<reference evidence="2 3" key="1">
    <citation type="submission" date="2022-07" db="EMBL/GenBank/DDBJ databases">
        <title>Genome-wide signatures of adaptation to extreme environments.</title>
        <authorList>
            <person name="Cho C.H."/>
            <person name="Yoon H.S."/>
        </authorList>
    </citation>
    <scope>NUCLEOTIDE SEQUENCE [LARGE SCALE GENOMIC DNA]</scope>
    <source>
        <strain evidence="2 3">108.79 E11</strain>
    </source>
</reference>
<dbReference type="Proteomes" id="UP001300502">
    <property type="component" value="Unassembled WGS sequence"/>
</dbReference>
<feature type="transmembrane region" description="Helical" evidence="1">
    <location>
        <begin position="319"/>
        <end position="344"/>
    </location>
</feature>